<feature type="transmembrane region" description="Helical" evidence="1">
    <location>
        <begin position="306"/>
        <end position="328"/>
    </location>
</feature>
<organism evidence="2 3">
    <name type="scientific">Butyrivibrio fibrisolvens</name>
    <dbReference type="NCBI Taxonomy" id="831"/>
    <lineage>
        <taxon>Bacteria</taxon>
        <taxon>Bacillati</taxon>
        <taxon>Bacillota</taxon>
        <taxon>Clostridia</taxon>
        <taxon>Lachnospirales</taxon>
        <taxon>Lachnospiraceae</taxon>
        <taxon>Butyrivibrio</taxon>
    </lineage>
</organism>
<keyword evidence="1" id="KW-1133">Transmembrane helix</keyword>
<proteinExistence type="predicted"/>
<name>A0A317G7Z8_BUTFI</name>
<feature type="transmembrane region" description="Helical" evidence="1">
    <location>
        <begin position="383"/>
        <end position="413"/>
    </location>
</feature>
<accession>A0A317G7Z8</accession>
<feature type="transmembrane region" description="Helical" evidence="1">
    <location>
        <begin position="261"/>
        <end position="285"/>
    </location>
</feature>
<feature type="transmembrane region" description="Helical" evidence="1">
    <location>
        <begin position="28"/>
        <end position="45"/>
    </location>
</feature>
<evidence type="ECO:0000256" key="1">
    <source>
        <dbReference type="SAM" id="Phobius"/>
    </source>
</evidence>
<feature type="transmembrane region" description="Helical" evidence="1">
    <location>
        <begin position="419"/>
        <end position="439"/>
    </location>
</feature>
<feature type="transmembrane region" description="Helical" evidence="1">
    <location>
        <begin position="348"/>
        <end position="371"/>
    </location>
</feature>
<keyword evidence="3" id="KW-1185">Reference proteome</keyword>
<dbReference type="InterPro" id="IPR025291">
    <property type="entry name" value="DUF4153"/>
</dbReference>
<dbReference type="AlphaFoldDB" id="A0A317G7Z8"/>
<dbReference type="EMBL" id="NXNG01000001">
    <property type="protein sequence ID" value="PWT28462.1"/>
    <property type="molecule type" value="Genomic_DNA"/>
</dbReference>
<protein>
    <submittedName>
        <fullName evidence="2">Uncharacterized protein</fullName>
    </submittedName>
</protein>
<reference evidence="2 3" key="1">
    <citation type="submission" date="2017-09" db="EMBL/GenBank/DDBJ databases">
        <title>High-quality draft genome sequence of Butyrivibrio fibrisolvens INBov1, isolated from cow rumen.</title>
        <authorList>
            <person name="Rodriguez Hernaez J."/>
            <person name="Rivarola M."/>
            <person name="Paniego N."/>
            <person name="Cravero S."/>
            <person name="Ceron Cucchi M."/>
            <person name="Martinez M.C."/>
        </authorList>
    </citation>
    <scope>NUCLEOTIDE SEQUENCE [LARGE SCALE GENOMIC DNA]</scope>
    <source>
        <strain evidence="2 3">INBov1</strain>
    </source>
</reference>
<gene>
    <name evidence="2" type="ORF">CPT75_15755</name>
</gene>
<feature type="transmembrane region" description="Helical" evidence="1">
    <location>
        <begin position="98"/>
        <end position="119"/>
    </location>
</feature>
<evidence type="ECO:0000313" key="3">
    <source>
        <dbReference type="Proteomes" id="UP000245488"/>
    </source>
</evidence>
<keyword evidence="1" id="KW-0472">Membrane</keyword>
<dbReference type="Proteomes" id="UP000245488">
    <property type="component" value="Chromosome"/>
</dbReference>
<feature type="transmembrane region" description="Helical" evidence="1">
    <location>
        <begin position="65"/>
        <end position="86"/>
    </location>
</feature>
<feature type="transmembrane region" description="Helical" evidence="1">
    <location>
        <begin position="202"/>
        <end position="220"/>
    </location>
</feature>
<feature type="transmembrane region" description="Helical" evidence="1">
    <location>
        <begin position="125"/>
        <end position="142"/>
    </location>
</feature>
<keyword evidence="1" id="KW-0812">Transmembrane</keyword>
<comment type="caution">
    <text evidence="2">The sequence shown here is derived from an EMBL/GenBank/DDBJ whole genome shotgun (WGS) entry which is preliminary data.</text>
</comment>
<dbReference type="Pfam" id="PF13687">
    <property type="entry name" value="DUF4153"/>
    <property type="match status" value="1"/>
</dbReference>
<sequence>MGEHDLFGFISQYDRLEIDMEKISEAKVYKFFAVISFVIGYFYLKHVLINDFFEGNYIGHEYIKWHVPFFAVLFIAFTEGFAYLMGNTYAKLKEAGRSVIEPAILIGCIIIQSVAACIYGLHDDWWFYQFCIWHFTIVYYVLSRMGVLVAGRSGIFFPLDAFRGMVVIPFSNIILRAQKLFARTSHTSVRSKVKKQIAKTDIGIIIVSVIIALLVCGYAFSQLIGVSETFAALGDGITNFMVNIISIDTISDFVYSFFDDFFWYFLFSIPVGCWLYGLVAGSLGMKKDSVTDEKLEKESYHRLPSYSAYIIIGSVCVLYAIFFVSAFVDMMSGSIAATAPQASREAVGSFWQLIRVVGLNMAIMFASCFFSKEALWVERGTRILATVLFVFALCFALLAAWNLVGVYIAVYGITPRRILSSWVVVNVIAWCILILIRLYKKIPAAQIGILFAAVTFSLTVCGNF</sequence>
<evidence type="ECO:0000313" key="2">
    <source>
        <dbReference type="EMBL" id="PWT28462.1"/>
    </source>
</evidence>